<dbReference type="EMBL" id="AP025226">
    <property type="protein sequence ID" value="BDB98761.1"/>
    <property type="molecule type" value="Genomic_DNA"/>
</dbReference>
<evidence type="ECO:0000313" key="1">
    <source>
        <dbReference type="EMBL" id="BDB98761.1"/>
    </source>
</evidence>
<evidence type="ECO:0000313" key="2">
    <source>
        <dbReference type="Proteomes" id="UP001319921"/>
    </source>
</evidence>
<name>A0AAQ4CSI0_9CREN</name>
<dbReference type="GO" id="GO:0016491">
    <property type="term" value="F:oxidoreductase activity"/>
    <property type="evidence" value="ECO:0007669"/>
    <property type="project" value="InterPro"/>
</dbReference>
<dbReference type="GO" id="GO:0009263">
    <property type="term" value="P:deoxyribonucleotide biosynthetic process"/>
    <property type="evidence" value="ECO:0007669"/>
    <property type="project" value="InterPro"/>
</dbReference>
<protein>
    <submittedName>
        <fullName evidence="1">Ribonucleoside-diphosphate reductase subunit beta</fullName>
    </submittedName>
</protein>
<dbReference type="Pfam" id="PF00268">
    <property type="entry name" value="Ribonuc_red_sm"/>
    <property type="match status" value="1"/>
</dbReference>
<dbReference type="InterPro" id="IPR012348">
    <property type="entry name" value="RNR-like"/>
</dbReference>
<dbReference type="Gene3D" id="1.10.620.20">
    <property type="entry name" value="Ribonucleotide Reductase, subunit A"/>
    <property type="match status" value="1"/>
</dbReference>
<dbReference type="InterPro" id="IPR000358">
    <property type="entry name" value="RNR_small_fam"/>
</dbReference>
<dbReference type="InterPro" id="IPR009078">
    <property type="entry name" value="Ferritin-like_SF"/>
</dbReference>
<dbReference type="GeneID" id="68866507"/>
<keyword evidence="2" id="KW-1185">Reference proteome</keyword>
<dbReference type="NCBIfam" id="NF006199">
    <property type="entry name" value="PRK08326.1-2"/>
    <property type="match status" value="1"/>
</dbReference>
<dbReference type="RefSeq" id="WP_229569132.1">
    <property type="nucleotide sequence ID" value="NZ_AP025226.1"/>
</dbReference>
<dbReference type="SUPFAM" id="SSF47240">
    <property type="entry name" value="Ferritin-like"/>
    <property type="match status" value="1"/>
</dbReference>
<proteinExistence type="predicted"/>
<dbReference type="PANTHER" id="PTHR23409:SF18">
    <property type="entry name" value="RIBONUCLEOSIDE-DIPHOSPHATE REDUCTASE SUBUNIT M2"/>
    <property type="match status" value="1"/>
</dbReference>
<dbReference type="KEGG" id="scas:SACC_17780"/>
<sequence>MTINFEEYKHEYFKSIKQGGLNWSLFPMKLYQLGKKLFWDPSSIDLSKDKEDWEKLNDMEKIMLINTCSKFSAGEEAVALDLHPLIVTLVKEGRVEEVMYLEQFIYEESKHVEAFRRFLDEIGVVEDLSAYTKDLSPNYKKIFYEELPKAMWNLSKDPSPENQARAVVTYNLIVEGVAAEGGYNIFRKITSTYNILPGFAKMINWIATDESRHIAFGIYLIARLVKENGERVYKAAMDHINYLAPYAIGIFSEPGSPEELPFNLKSSEMVEYAKKLLNIRVQAINRAKEMKLEMITPKDLNVIENLGDKI</sequence>
<dbReference type="AlphaFoldDB" id="A0AAQ4CSI0"/>
<dbReference type="PANTHER" id="PTHR23409">
    <property type="entry name" value="RIBONUCLEOSIDE-DIPHOSPHATE REDUCTASE SMALL CHAIN"/>
    <property type="match status" value="1"/>
</dbReference>
<reference evidence="1 2" key="1">
    <citation type="journal article" date="2022" name="Microbiol. Resour. Announc.">
        <title>Complete Genome Sequence of the Hyperthermophilic and Acidophilic Archaeon Saccharolobus caldissimus Strain HS-3T.</title>
        <authorList>
            <person name="Sakai H.D."/>
            <person name="Kurosawa N."/>
        </authorList>
    </citation>
    <scope>NUCLEOTIDE SEQUENCE [LARGE SCALE GENOMIC DNA]</scope>
    <source>
        <strain evidence="1 2">JCM32116</strain>
    </source>
</reference>
<gene>
    <name evidence="1" type="primary">nrdB_2</name>
    <name evidence="1" type="ORF">SACC_17780</name>
</gene>
<dbReference type="Proteomes" id="UP001319921">
    <property type="component" value="Chromosome"/>
</dbReference>
<organism evidence="1 2">
    <name type="scientific">Saccharolobus caldissimus</name>
    <dbReference type="NCBI Taxonomy" id="1702097"/>
    <lineage>
        <taxon>Archaea</taxon>
        <taxon>Thermoproteota</taxon>
        <taxon>Thermoprotei</taxon>
        <taxon>Sulfolobales</taxon>
        <taxon>Sulfolobaceae</taxon>
        <taxon>Saccharolobus</taxon>
    </lineage>
</organism>
<dbReference type="NCBIfam" id="NF006200">
    <property type="entry name" value="PRK08326.1-3"/>
    <property type="match status" value="1"/>
</dbReference>
<dbReference type="NCBIfam" id="NF006198">
    <property type="entry name" value="PRK08326.1-1"/>
    <property type="match status" value="1"/>
</dbReference>
<accession>A0AAQ4CSI0</accession>